<evidence type="ECO:0000313" key="2">
    <source>
        <dbReference type="WBParaSite" id="JU765_v2.g10071.t1"/>
    </source>
</evidence>
<evidence type="ECO:0000313" key="1">
    <source>
        <dbReference type="Proteomes" id="UP000887576"/>
    </source>
</evidence>
<reference evidence="2" key="1">
    <citation type="submission" date="2022-11" db="UniProtKB">
        <authorList>
            <consortium name="WormBaseParasite"/>
        </authorList>
    </citation>
    <scope>IDENTIFICATION</scope>
</reference>
<dbReference type="WBParaSite" id="JU765_v2.g10071.t1">
    <property type="protein sequence ID" value="JU765_v2.g10071.t1"/>
    <property type="gene ID" value="JU765_v2.g10071"/>
</dbReference>
<proteinExistence type="predicted"/>
<protein>
    <submittedName>
        <fullName evidence="2">PPM-type phosphatase domain-containing protein</fullName>
    </submittedName>
</protein>
<dbReference type="Proteomes" id="UP000887576">
    <property type="component" value="Unplaced"/>
</dbReference>
<accession>A0AC34PUJ8</accession>
<name>A0AC34PUJ8_9BILA</name>
<sequence length="897" mass="102400">MNLENNFIEKLPAELLCSAHQLRHLNLTNNCLTELPPTNAFADLNRLQFLRLSGNVLSESCMSTIVSCRKLRLLDVSYNNFRFFNDSALSNLLLLEEINISGNKLTSLSTELAQLPNLQIIRAHSNRISAIPDLSFSKSLRIIDLSNNRLTKLNVEYCVAENLKFLDLTCNPFSEHTRQLDIKSERRAVSIVDISRKSTLSNIQFGFSESSGQKAKLSARQIRPKDSNNLIFAIVDGGYNPEIAQIIKTKLEHYLAVLNRDDPETLRRAILKTHEDIGENGIQLGASAFILRILNNKIWCASSGHISALLSKKDGEIVYLLKEVKINTPEEYSKIRSSNAIITSNDLINGVAPCTTSIGYSHLFPTVVPNPRFYQHDLSDEDDFIVIANRILWQTLTEREIIEAVRQCNNPLQAAKKLQDMCQALEQIGNISIIVIVISPRGNQAQKAFTADSRFPTLRPKIFSQKEKWSPISVQTGFPPKSMQKRSFSEQRINGASPRSIENRLEEINAAINREGSASSSGVHQVNPPSYDEFTMHRKNLRSKKSPASIESRLSVSVTESRSSTPLFRRDLTTEQPYFSPNQDVDYFHSFSPQTRLFISTVHLCILCYLKYWQKRKGFFLLLAQAILSILTLLFLLIGCLIDVCFIKLTKGWVFFRAYLWLFIVNSLIAAYGFLIVVLCIDRYVALNKPLYYRIKFVKLKVRIMLVLGCVVLAGICCVKWLVFNKIDWNSTYSENELVTSNAFYIVIRTLATIIQYFLSGVIMVVLTVKNALKLRALDKAHFNELRMSENARIYWTKNHKTTANICIFLAFSYILFNWPYALTDYFYTDELFEQTWYGLLELLINLSQVLYIQLNLLFFAYCSTTYRAIILQFCGNFAKSVKKFVIKPFPISGIFF</sequence>
<organism evidence="1 2">
    <name type="scientific">Panagrolaimus sp. JU765</name>
    <dbReference type="NCBI Taxonomy" id="591449"/>
    <lineage>
        <taxon>Eukaryota</taxon>
        <taxon>Metazoa</taxon>
        <taxon>Ecdysozoa</taxon>
        <taxon>Nematoda</taxon>
        <taxon>Chromadorea</taxon>
        <taxon>Rhabditida</taxon>
        <taxon>Tylenchina</taxon>
        <taxon>Panagrolaimomorpha</taxon>
        <taxon>Panagrolaimoidea</taxon>
        <taxon>Panagrolaimidae</taxon>
        <taxon>Panagrolaimus</taxon>
    </lineage>
</organism>